<name>A0A0A9D1P8_ARUDO</name>
<dbReference type="AlphaFoldDB" id="A0A0A9D1P8"/>
<reference evidence="2" key="2">
    <citation type="journal article" date="2015" name="Data Brief">
        <title>Shoot transcriptome of the giant reed, Arundo donax.</title>
        <authorList>
            <person name="Barrero R.A."/>
            <person name="Guerrero F.D."/>
            <person name="Moolhuijzen P."/>
            <person name="Goolsby J.A."/>
            <person name="Tidwell J."/>
            <person name="Bellgard S.E."/>
            <person name="Bellgard M.I."/>
        </authorList>
    </citation>
    <scope>NUCLEOTIDE SEQUENCE</scope>
    <source>
        <tissue evidence="2">Shoot tissue taken approximately 20 cm above the soil surface</tissue>
    </source>
</reference>
<reference evidence="2" key="1">
    <citation type="submission" date="2014-09" db="EMBL/GenBank/DDBJ databases">
        <authorList>
            <person name="Magalhaes I.L.F."/>
            <person name="Oliveira U."/>
            <person name="Santos F.R."/>
            <person name="Vidigal T.H.D.A."/>
            <person name="Brescovit A.D."/>
            <person name="Santos A.J."/>
        </authorList>
    </citation>
    <scope>NUCLEOTIDE SEQUENCE</scope>
    <source>
        <tissue evidence="2">Shoot tissue taken approximately 20 cm above the soil surface</tissue>
    </source>
</reference>
<feature type="region of interest" description="Disordered" evidence="1">
    <location>
        <begin position="28"/>
        <end position="55"/>
    </location>
</feature>
<evidence type="ECO:0000256" key="1">
    <source>
        <dbReference type="SAM" id="MobiDB-lite"/>
    </source>
</evidence>
<evidence type="ECO:0000313" key="2">
    <source>
        <dbReference type="EMBL" id="JAD81731.1"/>
    </source>
</evidence>
<proteinExistence type="predicted"/>
<organism evidence="2">
    <name type="scientific">Arundo donax</name>
    <name type="common">Giant reed</name>
    <name type="synonym">Donax arundinaceus</name>
    <dbReference type="NCBI Taxonomy" id="35708"/>
    <lineage>
        <taxon>Eukaryota</taxon>
        <taxon>Viridiplantae</taxon>
        <taxon>Streptophyta</taxon>
        <taxon>Embryophyta</taxon>
        <taxon>Tracheophyta</taxon>
        <taxon>Spermatophyta</taxon>
        <taxon>Magnoliopsida</taxon>
        <taxon>Liliopsida</taxon>
        <taxon>Poales</taxon>
        <taxon>Poaceae</taxon>
        <taxon>PACMAD clade</taxon>
        <taxon>Arundinoideae</taxon>
        <taxon>Arundineae</taxon>
        <taxon>Arundo</taxon>
    </lineage>
</organism>
<dbReference type="EMBL" id="GBRH01216164">
    <property type="protein sequence ID" value="JAD81731.1"/>
    <property type="molecule type" value="Transcribed_RNA"/>
</dbReference>
<sequence length="78" mass="8633">MNPLRRLPRFLGAYRLCGALRQACRGRGMKSEERSARRNQWEMRRQERGGGGGGGGGWWCAGRGCGPKREAMAVAELP</sequence>
<accession>A0A0A9D1P8</accession>
<feature type="compositionally biased region" description="Basic and acidic residues" evidence="1">
    <location>
        <begin position="29"/>
        <end position="48"/>
    </location>
</feature>
<protein>
    <submittedName>
        <fullName evidence="2">Uncharacterized protein</fullName>
    </submittedName>
</protein>